<dbReference type="Proteomes" id="UP000196655">
    <property type="component" value="Unassembled WGS sequence"/>
</dbReference>
<gene>
    <name evidence="4" type="ORF">BWR60_28480</name>
</gene>
<dbReference type="SUPFAM" id="SSF53448">
    <property type="entry name" value="Nucleotide-diphospho-sugar transferases"/>
    <property type="match status" value="1"/>
</dbReference>
<name>A0A211ZEW6_9PROT</name>
<protein>
    <recommendedName>
        <fullName evidence="3">Glycosyltransferase 2-like domain-containing protein</fullName>
    </recommendedName>
</protein>
<dbReference type="InterPro" id="IPR029044">
    <property type="entry name" value="Nucleotide-diphossugar_trans"/>
</dbReference>
<proteinExistence type="predicted"/>
<keyword evidence="2" id="KW-0472">Membrane</keyword>
<keyword evidence="2" id="KW-1133">Transmembrane helix</keyword>
<dbReference type="AlphaFoldDB" id="A0A211ZEW6"/>
<dbReference type="PANTHER" id="PTHR43646:SF3">
    <property type="entry name" value="SLR1566 PROTEIN"/>
    <property type="match status" value="1"/>
</dbReference>
<keyword evidence="5" id="KW-1185">Reference proteome</keyword>
<evidence type="ECO:0000259" key="3">
    <source>
        <dbReference type="Pfam" id="PF00535"/>
    </source>
</evidence>
<dbReference type="NCBIfam" id="TIGR03469">
    <property type="entry name" value="HpnB"/>
    <property type="match status" value="1"/>
</dbReference>
<feature type="transmembrane region" description="Helical" evidence="2">
    <location>
        <begin position="343"/>
        <end position="363"/>
    </location>
</feature>
<keyword evidence="2" id="KW-0812">Transmembrane</keyword>
<dbReference type="STRING" id="1122125.GCA_000423185_02561"/>
<evidence type="ECO:0000256" key="2">
    <source>
        <dbReference type="SAM" id="Phobius"/>
    </source>
</evidence>
<comment type="caution">
    <text evidence="4">The sequence shown here is derived from an EMBL/GenBank/DDBJ whole genome shotgun (WGS) entry which is preliminary data.</text>
</comment>
<feature type="transmembrane region" description="Helical" evidence="2">
    <location>
        <begin position="401"/>
        <end position="419"/>
    </location>
</feature>
<organism evidence="4 5">
    <name type="scientific">Inquilinus limosus</name>
    <dbReference type="NCBI Taxonomy" id="171674"/>
    <lineage>
        <taxon>Bacteria</taxon>
        <taxon>Pseudomonadati</taxon>
        <taxon>Pseudomonadota</taxon>
        <taxon>Alphaproteobacteria</taxon>
        <taxon>Rhodospirillales</taxon>
        <taxon>Rhodospirillaceae</taxon>
        <taxon>Inquilinus</taxon>
    </lineage>
</organism>
<sequence length="454" mass="48827">MPLHRASRSTHPVGIFNRPGGSSCGGRLREWAAQPYVPIRFSRPAPASDSPQDDAGRRGCEIAGLILALASLAAWLKLWLAQGRFWEAVTAPAAPPPAEWPGVVVVIPARNEAEGIGAAVGSHLRQAYPGRLRVVVVDDQSTDGTADLARAAAEAAGAPDRLTVISGAPLPSGWVGKMWAVSQGVAAAERLEPEARWILLTDGDIVHRPNNLAQLVARGETDGLDLVSLMVRLRCLDFAERWLVPPFVFFFKMLYPFAWVNRADKATAGAAGGCMLVRREALARIGGIAAIRDALIDDCTLAAALKRHGQIRLDLTDEAESLRVYGDVGEIWRMVARTAYTQLRYSPLLLLGTVAGLIVTYVAPPALTILGEGAARYVALAAWAIMSATYLPMLRFYRRSPLWAPFLPLAAVVYLGATIDSARRHWAGVGGAWKGRVYDQPGASLSRQPSDPSP</sequence>
<feature type="domain" description="Glycosyltransferase 2-like" evidence="3">
    <location>
        <begin position="105"/>
        <end position="285"/>
    </location>
</feature>
<dbReference type="PANTHER" id="PTHR43646">
    <property type="entry name" value="GLYCOSYLTRANSFERASE"/>
    <property type="match status" value="1"/>
</dbReference>
<dbReference type="EMBL" id="NHON01000083">
    <property type="protein sequence ID" value="OWJ63677.1"/>
    <property type="molecule type" value="Genomic_DNA"/>
</dbReference>
<evidence type="ECO:0000256" key="1">
    <source>
        <dbReference type="SAM" id="MobiDB-lite"/>
    </source>
</evidence>
<reference evidence="5" key="1">
    <citation type="submission" date="2017-05" db="EMBL/GenBank/DDBJ databases">
        <authorList>
            <person name="Macchi M."/>
            <person name="Festa S."/>
            <person name="Coppotelli B.M."/>
            <person name="Morelli I.S."/>
        </authorList>
    </citation>
    <scope>NUCLEOTIDE SEQUENCE [LARGE SCALE GENOMIC DNA]</scope>
    <source>
        <strain evidence="5">I</strain>
    </source>
</reference>
<dbReference type="InterPro" id="IPR017832">
    <property type="entry name" value="Glyco_trans_2_hopen-assoc_HpnB"/>
</dbReference>
<evidence type="ECO:0000313" key="5">
    <source>
        <dbReference type="Proteomes" id="UP000196655"/>
    </source>
</evidence>
<accession>A0A211ZEW6</accession>
<evidence type="ECO:0000313" key="4">
    <source>
        <dbReference type="EMBL" id="OWJ63677.1"/>
    </source>
</evidence>
<feature type="transmembrane region" description="Helical" evidence="2">
    <location>
        <begin position="375"/>
        <end position="394"/>
    </location>
</feature>
<dbReference type="Gene3D" id="3.90.550.10">
    <property type="entry name" value="Spore Coat Polysaccharide Biosynthesis Protein SpsA, Chain A"/>
    <property type="match status" value="1"/>
</dbReference>
<feature type="region of interest" description="Disordered" evidence="1">
    <location>
        <begin position="1"/>
        <end position="21"/>
    </location>
</feature>
<dbReference type="Pfam" id="PF00535">
    <property type="entry name" value="Glycos_transf_2"/>
    <property type="match status" value="1"/>
</dbReference>
<dbReference type="OrthoDB" id="9806525at2"/>
<dbReference type="InterPro" id="IPR001173">
    <property type="entry name" value="Glyco_trans_2-like"/>
</dbReference>